<dbReference type="InterPro" id="IPR054210">
    <property type="entry name" value="DUF6917"/>
</dbReference>
<sequence>MGRDPYKMKMFEKDPYAKKTEIIGELVVVLDGTFDNRGLELIIPASRCLQRSEIHELILTDEDSGPGSKVNKIAYIGFFEVKQGGVILKGDKVFIGNQYIGEVTGYDETHMPNHLNIVIFGKPRISGLERGLELRDKVIIKKEKE</sequence>
<proteinExistence type="predicted"/>
<keyword evidence="3" id="KW-1185">Reference proteome</keyword>
<feature type="domain" description="DUF6917" evidence="1">
    <location>
        <begin position="16"/>
        <end position="140"/>
    </location>
</feature>
<dbReference type="KEGG" id="kme:H0A61_02493"/>
<accession>A0A8A0RNX5</accession>
<evidence type="ECO:0000259" key="1">
    <source>
        <dbReference type="Pfam" id="PF21891"/>
    </source>
</evidence>
<name>A0A8A0RNX5_9FIRM</name>
<dbReference type="AlphaFoldDB" id="A0A8A0RNX5"/>
<organism evidence="2 3">
    <name type="scientific">Koleobacter methoxysyntrophicus</name>
    <dbReference type="NCBI Taxonomy" id="2751313"/>
    <lineage>
        <taxon>Bacteria</taxon>
        <taxon>Bacillati</taxon>
        <taxon>Bacillota</taxon>
        <taxon>Clostridia</taxon>
        <taxon>Koleobacterales</taxon>
        <taxon>Koleobacteraceae</taxon>
        <taxon>Koleobacter</taxon>
    </lineage>
</organism>
<evidence type="ECO:0000313" key="2">
    <source>
        <dbReference type="EMBL" id="QSQ10101.1"/>
    </source>
</evidence>
<reference evidence="2" key="1">
    <citation type="submission" date="2020-07" db="EMBL/GenBank/DDBJ databases">
        <title>Koleobacter methoxysyntrophicus gen. nov., sp. nov., a novel anaerobic bacterium isolated from deep subsurface oil field and proposal of Koleobacterales ord. nov. in the phylum Firmicutes.</title>
        <authorList>
            <person name="Sakamoto S."/>
            <person name="Tamaki H."/>
        </authorList>
    </citation>
    <scope>NUCLEOTIDE SEQUENCE</scope>
    <source>
        <strain evidence="2">NRmbB1</strain>
    </source>
</reference>
<gene>
    <name evidence="2" type="ORF">H0A61_02493</name>
</gene>
<dbReference type="Proteomes" id="UP000662904">
    <property type="component" value="Chromosome"/>
</dbReference>
<dbReference type="Pfam" id="PF21891">
    <property type="entry name" value="DUF6917"/>
    <property type="match status" value="1"/>
</dbReference>
<dbReference type="RefSeq" id="WP_206707420.1">
    <property type="nucleotide sequence ID" value="NZ_CP059066.1"/>
</dbReference>
<protein>
    <recommendedName>
        <fullName evidence="1">DUF6917 domain-containing protein</fullName>
    </recommendedName>
</protein>
<dbReference type="EMBL" id="CP059066">
    <property type="protein sequence ID" value="QSQ10101.1"/>
    <property type="molecule type" value="Genomic_DNA"/>
</dbReference>
<evidence type="ECO:0000313" key="3">
    <source>
        <dbReference type="Proteomes" id="UP000662904"/>
    </source>
</evidence>